<keyword evidence="7" id="KW-0808">Transferase</keyword>
<evidence type="ECO:0000256" key="4">
    <source>
        <dbReference type="ARBA" id="ARBA00022475"/>
    </source>
</evidence>
<dbReference type="GO" id="GO:0090563">
    <property type="term" value="F:protein-phosphocysteine-sugar phosphotransferase activity"/>
    <property type="evidence" value="ECO:0007669"/>
    <property type="project" value="TreeGrafter"/>
</dbReference>
<dbReference type="InterPro" id="IPR050864">
    <property type="entry name" value="Bacterial_PTS_Sugar_Transport"/>
</dbReference>
<reference evidence="17" key="1">
    <citation type="submission" date="2019-11" db="EMBL/GenBank/DDBJ databases">
        <authorList>
            <person name="Feng L."/>
        </authorList>
    </citation>
    <scope>NUCLEOTIDE SEQUENCE</scope>
    <source>
        <strain evidence="17">CsymbiosumLFYP84</strain>
    </source>
</reference>
<dbReference type="InterPro" id="IPR013014">
    <property type="entry name" value="PTS_EIIC_2"/>
</dbReference>
<feature type="region of interest" description="Disordered" evidence="12">
    <location>
        <begin position="153"/>
        <end position="187"/>
    </location>
</feature>
<evidence type="ECO:0000259" key="15">
    <source>
        <dbReference type="PROSITE" id="PS51099"/>
    </source>
</evidence>
<dbReference type="InterPro" id="IPR003501">
    <property type="entry name" value="PTS_EIIB_2/3"/>
</dbReference>
<protein>
    <submittedName>
        <fullName evidence="17">PTS system fructose-specific EIIABC component</fullName>
    </submittedName>
</protein>
<dbReference type="Pfam" id="PF00359">
    <property type="entry name" value="PTS_EIIA_2"/>
    <property type="match status" value="1"/>
</dbReference>
<feature type="domain" description="PTS EIIA type-2" evidence="14">
    <location>
        <begin position="5"/>
        <end position="149"/>
    </location>
</feature>
<keyword evidence="10 13" id="KW-1133">Transmembrane helix</keyword>
<evidence type="ECO:0000256" key="11">
    <source>
        <dbReference type="ARBA" id="ARBA00023136"/>
    </source>
</evidence>
<dbReference type="NCBIfam" id="TIGR00829">
    <property type="entry name" value="FRU"/>
    <property type="match status" value="1"/>
</dbReference>
<dbReference type="InterPro" id="IPR013011">
    <property type="entry name" value="PTS_EIIB_2"/>
</dbReference>
<feature type="compositionally biased region" description="Basic and acidic residues" evidence="12">
    <location>
        <begin position="153"/>
        <end position="173"/>
    </location>
</feature>
<evidence type="ECO:0000256" key="12">
    <source>
        <dbReference type="SAM" id="MobiDB-lite"/>
    </source>
</evidence>
<keyword evidence="5" id="KW-0597">Phosphoprotein</keyword>
<evidence type="ECO:0000256" key="9">
    <source>
        <dbReference type="ARBA" id="ARBA00022692"/>
    </source>
</evidence>
<evidence type="ECO:0000256" key="8">
    <source>
        <dbReference type="ARBA" id="ARBA00022683"/>
    </source>
</evidence>
<dbReference type="SUPFAM" id="SSF55804">
    <property type="entry name" value="Phoshotransferase/anion transport protein"/>
    <property type="match status" value="1"/>
</dbReference>
<dbReference type="NCBIfam" id="TIGR00848">
    <property type="entry name" value="fruA"/>
    <property type="match status" value="1"/>
</dbReference>
<evidence type="ECO:0000256" key="1">
    <source>
        <dbReference type="ARBA" id="ARBA00004429"/>
    </source>
</evidence>
<evidence type="ECO:0000256" key="3">
    <source>
        <dbReference type="ARBA" id="ARBA00022448"/>
    </source>
</evidence>
<dbReference type="InterPro" id="IPR006327">
    <property type="entry name" value="PTS_IIC_fruc"/>
</dbReference>
<dbReference type="GO" id="GO:0009401">
    <property type="term" value="P:phosphoenolpyruvate-dependent sugar phosphotransferase system"/>
    <property type="evidence" value="ECO:0007669"/>
    <property type="project" value="UniProtKB-KW"/>
</dbReference>
<dbReference type="InterPro" id="IPR003352">
    <property type="entry name" value="PTS_EIIC"/>
</dbReference>
<feature type="transmembrane region" description="Helical" evidence="13">
    <location>
        <begin position="538"/>
        <end position="560"/>
    </location>
</feature>
<keyword evidence="11 13" id="KW-0472">Membrane</keyword>
<feature type="transmembrane region" description="Helical" evidence="13">
    <location>
        <begin position="328"/>
        <end position="348"/>
    </location>
</feature>
<dbReference type="AlphaFoldDB" id="A0A6N3HY90"/>
<dbReference type="GO" id="GO:0022877">
    <property type="term" value="F:protein-N(PI)-phosphohistidine-fructose phosphotransferase system transporter activity"/>
    <property type="evidence" value="ECO:0007669"/>
    <property type="project" value="InterPro"/>
</dbReference>
<evidence type="ECO:0000313" key="17">
    <source>
        <dbReference type="EMBL" id="VYU80629.1"/>
    </source>
</evidence>
<dbReference type="GO" id="GO:0005886">
    <property type="term" value="C:plasma membrane"/>
    <property type="evidence" value="ECO:0007669"/>
    <property type="project" value="UniProtKB-SubCell"/>
</dbReference>
<feature type="transmembrane region" description="Helical" evidence="13">
    <location>
        <begin position="460"/>
        <end position="481"/>
    </location>
</feature>
<dbReference type="InterPro" id="IPR016152">
    <property type="entry name" value="PTrfase/Anion_transptr"/>
</dbReference>
<dbReference type="InterPro" id="IPR036095">
    <property type="entry name" value="PTS_EIIB-like_sf"/>
</dbReference>
<organism evidence="17">
    <name type="scientific">Clostridium symbiosum</name>
    <name type="common">Bacteroides symbiosus</name>
    <dbReference type="NCBI Taxonomy" id="1512"/>
    <lineage>
        <taxon>Bacteria</taxon>
        <taxon>Bacillati</taxon>
        <taxon>Bacillota</taxon>
        <taxon>Clostridia</taxon>
        <taxon>Lachnospirales</taxon>
        <taxon>Lachnospiraceae</taxon>
        <taxon>Otoolea</taxon>
    </lineage>
</organism>
<dbReference type="InterPro" id="IPR004715">
    <property type="entry name" value="PTS_IIA_fruc"/>
</dbReference>
<feature type="domain" description="PTS EIIC type-2" evidence="16">
    <location>
        <begin position="320"/>
        <end position="661"/>
    </location>
</feature>
<dbReference type="InterPro" id="IPR003353">
    <property type="entry name" value="PTS_IIB_fruc"/>
</dbReference>
<dbReference type="CDD" id="cd05569">
    <property type="entry name" value="PTS_IIB_fructose"/>
    <property type="match status" value="1"/>
</dbReference>
<gene>
    <name evidence="17" type="primary">fruA</name>
    <name evidence="17" type="ORF">CSLFYP84_04284</name>
</gene>
<feature type="transmembrane region" description="Helical" evidence="13">
    <location>
        <begin position="421"/>
        <end position="440"/>
    </location>
</feature>
<dbReference type="SUPFAM" id="SSF52794">
    <property type="entry name" value="PTS system IIB component-like"/>
    <property type="match status" value="1"/>
</dbReference>
<keyword evidence="3" id="KW-0813">Transport</keyword>
<evidence type="ECO:0000259" key="16">
    <source>
        <dbReference type="PROSITE" id="PS51104"/>
    </source>
</evidence>
<evidence type="ECO:0000256" key="6">
    <source>
        <dbReference type="ARBA" id="ARBA00022597"/>
    </source>
</evidence>
<dbReference type="FunFam" id="3.40.930.10:FF:000009">
    <property type="entry name" value="PTS system, fructose specific IIABC component"/>
    <property type="match status" value="1"/>
</dbReference>
<dbReference type="Gene3D" id="3.40.50.2300">
    <property type="match status" value="1"/>
</dbReference>
<keyword evidence="4" id="KW-1003">Cell membrane</keyword>
<dbReference type="NCBIfam" id="TIGR01427">
    <property type="entry name" value="PTS_IIC_fructo"/>
    <property type="match status" value="1"/>
</dbReference>
<feature type="transmembrane region" description="Helical" evidence="13">
    <location>
        <begin position="637"/>
        <end position="657"/>
    </location>
</feature>
<dbReference type="RefSeq" id="WP_156684965.1">
    <property type="nucleotide sequence ID" value="NZ_BAABZD010000001.1"/>
</dbReference>
<evidence type="ECO:0000256" key="13">
    <source>
        <dbReference type="SAM" id="Phobius"/>
    </source>
</evidence>
<keyword evidence="6" id="KW-0762">Sugar transport</keyword>
<evidence type="ECO:0000256" key="2">
    <source>
        <dbReference type="ARBA" id="ARBA00004496"/>
    </source>
</evidence>
<proteinExistence type="predicted"/>
<dbReference type="PROSITE" id="PS51094">
    <property type="entry name" value="PTS_EIIA_TYPE_2"/>
    <property type="match status" value="1"/>
</dbReference>
<comment type="subcellular location">
    <subcellularLocation>
        <location evidence="1">Cell inner membrane</location>
        <topology evidence="1">Multi-pass membrane protein</topology>
    </subcellularLocation>
    <subcellularLocation>
        <location evidence="2">Cytoplasm</location>
    </subcellularLocation>
</comment>
<dbReference type="GO" id="GO:0005737">
    <property type="term" value="C:cytoplasm"/>
    <property type="evidence" value="ECO:0007669"/>
    <property type="project" value="UniProtKB-SubCell"/>
</dbReference>
<dbReference type="EMBL" id="CACRUA010000079">
    <property type="protein sequence ID" value="VYU80629.1"/>
    <property type="molecule type" value="Genomic_DNA"/>
</dbReference>
<dbReference type="PANTHER" id="PTHR30505">
    <property type="entry name" value="FRUCTOSE-LIKE PERMEASE"/>
    <property type="match status" value="1"/>
</dbReference>
<evidence type="ECO:0000256" key="10">
    <source>
        <dbReference type="ARBA" id="ARBA00022989"/>
    </source>
</evidence>
<dbReference type="InterPro" id="IPR002178">
    <property type="entry name" value="PTS_EIIA_type-2_dom"/>
</dbReference>
<dbReference type="PROSITE" id="PS51104">
    <property type="entry name" value="PTS_EIIC_TYPE_2"/>
    <property type="match status" value="1"/>
</dbReference>
<dbReference type="PROSITE" id="PS51099">
    <property type="entry name" value="PTS_EIIB_TYPE_2"/>
    <property type="match status" value="1"/>
</dbReference>
<keyword evidence="9 13" id="KW-0812">Transmembrane</keyword>
<evidence type="ECO:0000256" key="7">
    <source>
        <dbReference type="ARBA" id="ARBA00022679"/>
    </source>
</evidence>
<accession>A0A6N3HY90</accession>
<dbReference type="CDD" id="cd00211">
    <property type="entry name" value="PTS_IIA_fru"/>
    <property type="match status" value="1"/>
</dbReference>
<dbReference type="PANTHER" id="PTHR30505:SF28">
    <property type="entry name" value="PTS SYSTEM 2-O-ALPHA-MANNOSYL-D-GLYCERATE-SPECIFIC EIIABC COMPONENT"/>
    <property type="match status" value="1"/>
</dbReference>
<feature type="transmembrane region" description="Helical" evidence="13">
    <location>
        <begin position="396"/>
        <end position="415"/>
    </location>
</feature>
<dbReference type="Pfam" id="PF02302">
    <property type="entry name" value="PTS_IIB"/>
    <property type="match status" value="1"/>
</dbReference>
<evidence type="ECO:0000259" key="14">
    <source>
        <dbReference type="PROSITE" id="PS51094"/>
    </source>
</evidence>
<dbReference type="PROSITE" id="PS00372">
    <property type="entry name" value="PTS_EIIA_TYPE_2_HIS"/>
    <property type="match status" value="1"/>
</dbReference>
<name>A0A6N3HY90_CLOSY</name>
<dbReference type="Pfam" id="PF02378">
    <property type="entry name" value="PTS_EIIC"/>
    <property type="match status" value="1"/>
</dbReference>
<sequence>MKITDLLKKESIALDVKVDSKGAAIDYLVDLMDKSGRLNDKEGYKKGILAREALGSTAVGDGIAIPHAKVAAVNEPGLAAMVVPEGVNYESFDGSPANLLFMIAAPDGEADAHLEALSKLSMVLMDPDFKNALVKAKTADEFLKLINDKEADRFAPAKEDGDKKNSPPEKTAEMDAEENNTAATGSNDAGQAKYRILAVTACPTGIAHTFMAAENLSRTGEKLGYPVKVETNGADGVQNHLTKEEIEAADGIIIAADKNVEMARFNGKPVIIAPVSDGIHKAEELIKKIEAGEAPIYHHAADGGAGETESADKENLGRSIYKHLMNGVSHMLPFVIGGGILIALAFLFDDYSLDPANFGKNTPLAAYLKTVGEQAFGMMLPVLSGFIAMSIADRPGLAVGFVGGLVAKMGMTFANPAGGDVNAGFLGALLAGFIGGYLILLLKKVFSRLPKSLDGIKPILLYPVLGIFLVAVITTIINPFVGAINDGLSNLLNSMGGTSKVILGMVVGGMMSVDMGGPVNKAAYVFGTAQLAEGNFDVMAAVMAGGMVPPLAIALATTFFKKKFTVKERQSGLVNYIMGLSFISEGAIPFAAQDPLRVIPSCIAGSAVAGGLSMLLGCTLRAPHGGIFVLPTIGNPIGYLAAVAAGSAVGCVILAALKKNV</sequence>
<dbReference type="GO" id="GO:0005351">
    <property type="term" value="F:carbohydrate:proton symporter activity"/>
    <property type="evidence" value="ECO:0007669"/>
    <property type="project" value="InterPro"/>
</dbReference>
<feature type="domain" description="PTS EIIB type-2" evidence="15">
    <location>
        <begin position="194"/>
        <end position="291"/>
    </location>
</feature>
<evidence type="ECO:0000256" key="5">
    <source>
        <dbReference type="ARBA" id="ARBA00022553"/>
    </source>
</evidence>
<dbReference type="FunFam" id="3.40.50.2300:FF:000014">
    <property type="entry name" value="PTS system fructose-like transporter subunit IIB"/>
    <property type="match status" value="1"/>
</dbReference>
<feature type="transmembrane region" description="Helical" evidence="13">
    <location>
        <begin position="598"/>
        <end position="616"/>
    </location>
</feature>
<keyword evidence="8" id="KW-0598">Phosphotransferase system</keyword>
<dbReference type="Gene3D" id="3.40.930.10">
    <property type="entry name" value="Mannitol-specific EII, Chain A"/>
    <property type="match status" value="1"/>
</dbReference>